<protein>
    <recommendedName>
        <fullName evidence="9">Glycoside hydrolase family 38 central domain-containing protein</fullName>
    </recommendedName>
</protein>
<dbReference type="FunFam" id="3.20.110.10:FF:000001">
    <property type="entry name" value="Alpha-mannosidase"/>
    <property type="match status" value="1"/>
</dbReference>
<reference evidence="11" key="1">
    <citation type="submission" date="2021-02" db="EMBL/GenBank/DDBJ databases">
        <authorList>
            <person name="Nowell W R."/>
        </authorList>
    </citation>
    <scope>NUCLEOTIDE SEQUENCE</scope>
</reference>
<feature type="signal peptide" evidence="8">
    <location>
        <begin position="1"/>
        <end position="20"/>
    </location>
</feature>
<keyword evidence="7" id="KW-0326">Glycosidase</keyword>
<keyword evidence="6" id="KW-1015">Disulfide bond</keyword>
<gene>
    <name evidence="11" type="ORF">UXM345_LOCUS25436</name>
    <name evidence="10" type="ORF">XDN619_LOCUS16029</name>
</gene>
<dbReference type="GO" id="GO:0006013">
    <property type="term" value="P:mannose metabolic process"/>
    <property type="evidence" value="ECO:0007669"/>
    <property type="project" value="InterPro"/>
</dbReference>
<dbReference type="FunFam" id="2.70.98.30:FF:000003">
    <property type="entry name" value="Alpha-mannosidase"/>
    <property type="match status" value="1"/>
</dbReference>
<dbReference type="Pfam" id="PF21260">
    <property type="entry name" value="Laman-like_dom"/>
    <property type="match status" value="1"/>
</dbReference>
<dbReference type="GO" id="GO:0030246">
    <property type="term" value="F:carbohydrate binding"/>
    <property type="evidence" value="ECO:0007669"/>
    <property type="project" value="InterPro"/>
</dbReference>
<dbReference type="InterPro" id="IPR048534">
    <property type="entry name" value="Man2a1-like_dom"/>
</dbReference>
<dbReference type="Pfam" id="PF07748">
    <property type="entry name" value="Glyco_hydro_38C"/>
    <property type="match status" value="1"/>
</dbReference>
<sequence length="898" mass="102930">MQLILHSTIAFVAIVSICFGAPFKSADKCGYGACNLGQPDKLNVHIVPHTHDDVGWLKTVDQYFYGARNDIQHAAVQYILDSVIPALVENPDRRFIYVEMAFFWRWWLQQTEDMKNTVKQLVNSGHLEFISGGWCMNDEGVTHYSSIIDQHSLGAEFLRDEFGECGRPKLGWQIDPFGHSREVASLFAQMGFDGLFFGRVDFQDYAIRNMTKTMEMIWKGSANLGEQSWLFTGILPRVYTAPASFCFDYRCRDEPIKTDDFFPISYSMHGLWNGYFTSRPALKRYERHSNNILQVTKQLNAFSNITLRQAFFPLNEAMGVAQHHDAVSGTEKQHVADDYALRLSDGIDSAIYVINQAYKKLLPKENRSPVVPNQFLCQLSNISECLPIEGQDIFTLTIWNPTIQPVQHIVHVPVTKYYTIRSPTGEIIFADVHQISQAIKNIPGRTSSAQLEISFQTSIPALGFNTYYFQAISEIDIEKKSSIERTYNEACILQNQNLRIEFDDQGNLKNITNRRKNFTVSFSAQGFYWYTSFPGNNSGPEFQASGAYFFRPLTPTPLPVSNTRNITCTYSNISQRASIVYNEWASQEIRLYDGANNVEMEWIVGPIPIDDNLGKEIIMRYDTDIQTNGLFYTDANGREMIERKRDYRPSWNYTVYESVSGNYYPIPSRVWIKDNQRQMTILTDRSEGGSSMHDGSVELMIHRRTLYDDSQGVGEPMNETAYGKGLVICGKHFLIIEPPENSALYHRRTAQQLYMSPISTYALPTVSYTDYSNNFRQTWSALTEEMPYNVHLLTLDQLTVKVFLIRIEHYFELHEDDTFSKPVQVDLQFFFDSLGKIMDLTELTLSANLPLNDMNRLIWRTANDESSYSKPTHSNASLTNTIVTLNPMQIKTFQVTLE</sequence>
<evidence type="ECO:0000256" key="8">
    <source>
        <dbReference type="SAM" id="SignalP"/>
    </source>
</evidence>
<dbReference type="InterPro" id="IPR011013">
    <property type="entry name" value="Gal_mutarotase_sf_dom"/>
</dbReference>
<name>A0A819YF54_9BILA</name>
<evidence type="ECO:0000256" key="2">
    <source>
        <dbReference type="ARBA" id="ARBA00009792"/>
    </source>
</evidence>
<feature type="domain" description="Glycoside hydrolase family 38 central" evidence="9">
    <location>
        <begin position="270"/>
        <end position="343"/>
    </location>
</feature>
<comment type="caution">
    <text evidence="11">The sequence shown here is derived from an EMBL/GenBank/DDBJ whole genome shotgun (WGS) entry which is preliminary data.</text>
</comment>
<dbReference type="GO" id="GO:0046872">
    <property type="term" value="F:metal ion binding"/>
    <property type="evidence" value="ECO:0007669"/>
    <property type="project" value="UniProtKB-KW"/>
</dbReference>
<dbReference type="Gene3D" id="1.20.1270.50">
    <property type="entry name" value="Glycoside hydrolase family 38, central domain"/>
    <property type="match status" value="1"/>
</dbReference>
<dbReference type="Gene3D" id="3.20.110.10">
    <property type="entry name" value="Glycoside hydrolase 38, N terminal domain"/>
    <property type="match status" value="1"/>
</dbReference>
<keyword evidence="5" id="KW-0862">Zinc</keyword>
<dbReference type="FunFam" id="1.20.1270.50:FF:000003">
    <property type="entry name" value="Alpha-mannosidase"/>
    <property type="match status" value="1"/>
</dbReference>
<keyword evidence="3" id="KW-0479">Metal-binding</keyword>
<evidence type="ECO:0000256" key="6">
    <source>
        <dbReference type="ARBA" id="ARBA00023157"/>
    </source>
</evidence>
<dbReference type="PANTHER" id="PTHR11607">
    <property type="entry name" value="ALPHA-MANNOSIDASE"/>
    <property type="match status" value="1"/>
</dbReference>
<dbReference type="InterPro" id="IPR015341">
    <property type="entry name" value="Glyco_hydro_38_cen"/>
</dbReference>
<dbReference type="Gene3D" id="2.60.40.1360">
    <property type="match status" value="1"/>
</dbReference>
<dbReference type="Proteomes" id="UP000663842">
    <property type="component" value="Unassembled WGS sequence"/>
</dbReference>
<dbReference type="InterPro" id="IPR037094">
    <property type="entry name" value="Glyco_hydro_38_cen_sf"/>
</dbReference>
<dbReference type="SUPFAM" id="SSF88713">
    <property type="entry name" value="Glycoside hydrolase/deacetylase"/>
    <property type="match status" value="1"/>
</dbReference>
<evidence type="ECO:0000313" key="11">
    <source>
        <dbReference type="EMBL" id="CAF4156528.1"/>
    </source>
</evidence>
<keyword evidence="4" id="KW-0378">Hydrolase</keyword>
<evidence type="ECO:0000256" key="7">
    <source>
        <dbReference type="ARBA" id="ARBA00023295"/>
    </source>
</evidence>
<dbReference type="SMART" id="SM00872">
    <property type="entry name" value="Alpha-mann_mid"/>
    <property type="match status" value="1"/>
</dbReference>
<keyword evidence="8" id="KW-0732">Signal</keyword>
<dbReference type="InterPro" id="IPR000602">
    <property type="entry name" value="Glyco_hydro_38_N"/>
</dbReference>
<evidence type="ECO:0000256" key="5">
    <source>
        <dbReference type="ARBA" id="ARBA00022833"/>
    </source>
</evidence>
<evidence type="ECO:0000313" key="12">
    <source>
        <dbReference type="Proteomes" id="UP000663842"/>
    </source>
</evidence>
<dbReference type="InterPro" id="IPR050843">
    <property type="entry name" value="Glycosyl_Hydrlase_38"/>
</dbReference>
<evidence type="ECO:0000256" key="1">
    <source>
        <dbReference type="ARBA" id="ARBA00001947"/>
    </source>
</evidence>
<dbReference type="SUPFAM" id="SSF74650">
    <property type="entry name" value="Galactose mutarotase-like"/>
    <property type="match status" value="1"/>
</dbReference>
<dbReference type="InterPro" id="IPR027291">
    <property type="entry name" value="Glyco_hydro_38_N_sf"/>
</dbReference>
<dbReference type="EMBL" id="CAJOBF010004893">
    <property type="protein sequence ID" value="CAF4156528.1"/>
    <property type="molecule type" value="Genomic_DNA"/>
</dbReference>
<comment type="cofactor">
    <cofactor evidence="1">
        <name>Zn(2+)</name>
        <dbReference type="ChEBI" id="CHEBI:29105"/>
    </cofactor>
</comment>
<dbReference type="InterPro" id="IPR028995">
    <property type="entry name" value="Glyco_hydro_57/38_cen_sf"/>
</dbReference>
<accession>A0A819YF54</accession>
<evidence type="ECO:0000256" key="3">
    <source>
        <dbReference type="ARBA" id="ARBA00022723"/>
    </source>
</evidence>
<dbReference type="InterPro" id="IPR011330">
    <property type="entry name" value="Glyco_hydro/deAcase_b/a-brl"/>
</dbReference>
<dbReference type="InterPro" id="IPR011682">
    <property type="entry name" value="Glyco_hydro_38_C"/>
</dbReference>
<dbReference type="Proteomes" id="UP000663887">
    <property type="component" value="Unassembled WGS sequence"/>
</dbReference>
<evidence type="ECO:0000256" key="4">
    <source>
        <dbReference type="ARBA" id="ARBA00022801"/>
    </source>
</evidence>
<proteinExistence type="inferred from homology"/>
<evidence type="ECO:0000313" key="10">
    <source>
        <dbReference type="EMBL" id="CAF2088101.1"/>
    </source>
</evidence>
<dbReference type="InterPro" id="IPR013780">
    <property type="entry name" value="Glyco_hydro_b"/>
</dbReference>
<dbReference type="EMBL" id="CAJNRG010006704">
    <property type="protein sequence ID" value="CAF2088101.1"/>
    <property type="molecule type" value="Genomic_DNA"/>
</dbReference>
<dbReference type="SUPFAM" id="SSF88688">
    <property type="entry name" value="Families 57/38 glycoside transferase middle domain"/>
    <property type="match status" value="1"/>
</dbReference>
<evidence type="ECO:0000259" key="9">
    <source>
        <dbReference type="SMART" id="SM00872"/>
    </source>
</evidence>
<dbReference type="PANTHER" id="PTHR11607:SF3">
    <property type="entry name" value="LYSOSOMAL ALPHA-MANNOSIDASE"/>
    <property type="match status" value="1"/>
</dbReference>
<dbReference type="AlphaFoldDB" id="A0A819YF54"/>
<dbReference type="Pfam" id="PF01074">
    <property type="entry name" value="Glyco_hydro_38N"/>
    <property type="match status" value="1"/>
</dbReference>
<dbReference type="Gene3D" id="2.70.98.30">
    <property type="entry name" value="Golgi alpha-mannosidase II, domain 4"/>
    <property type="match status" value="1"/>
</dbReference>
<comment type="similarity">
    <text evidence="2">Belongs to the glycosyl hydrolase 38 family.</text>
</comment>
<feature type="chain" id="PRO_5045020098" description="Glycoside hydrolase family 38 central domain-containing protein" evidence="8">
    <location>
        <begin position="21"/>
        <end position="898"/>
    </location>
</feature>
<dbReference type="GO" id="GO:0005764">
    <property type="term" value="C:lysosome"/>
    <property type="evidence" value="ECO:0007669"/>
    <property type="project" value="TreeGrafter"/>
</dbReference>
<dbReference type="Gene3D" id="2.60.40.1180">
    <property type="entry name" value="Golgi alpha-mannosidase II"/>
    <property type="match status" value="1"/>
</dbReference>
<organism evidence="11 12">
    <name type="scientific">Rotaria magnacalcarata</name>
    <dbReference type="NCBI Taxonomy" id="392030"/>
    <lineage>
        <taxon>Eukaryota</taxon>
        <taxon>Metazoa</taxon>
        <taxon>Spiralia</taxon>
        <taxon>Gnathifera</taxon>
        <taxon>Rotifera</taxon>
        <taxon>Eurotatoria</taxon>
        <taxon>Bdelloidea</taxon>
        <taxon>Philodinida</taxon>
        <taxon>Philodinidae</taxon>
        <taxon>Rotaria</taxon>
    </lineage>
</organism>
<dbReference type="CDD" id="cd10810">
    <property type="entry name" value="GH38N_AMII_LAM_like"/>
    <property type="match status" value="1"/>
</dbReference>
<dbReference type="GO" id="GO:0004559">
    <property type="term" value="F:alpha-mannosidase activity"/>
    <property type="evidence" value="ECO:0007669"/>
    <property type="project" value="InterPro"/>
</dbReference>